<dbReference type="PANTHER" id="PTHR12526">
    <property type="entry name" value="GLYCOSYLTRANSFERASE"/>
    <property type="match status" value="1"/>
</dbReference>
<dbReference type="CDD" id="cd03794">
    <property type="entry name" value="GT4_WbuB-like"/>
    <property type="match status" value="1"/>
</dbReference>
<comment type="caution">
    <text evidence="1">The sequence shown here is derived from an EMBL/GenBank/DDBJ whole genome shotgun (WGS) entry which is preliminary data.</text>
</comment>
<evidence type="ECO:0000313" key="1">
    <source>
        <dbReference type="EMBL" id="GAA4288029.1"/>
    </source>
</evidence>
<keyword evidence="2" id="KW-1185">Reference proteome</keyword>
<dbReference type="Pfam" id="PF13692">
    <property type="entry name" value="Glyco_trans_1_4"/>
    <property type="match status" value="1"/>
</dbReference>
<accession>A0ABP8EVN4</accession>
<evidence type="ECO:0008006" key="3">
    <source>
        <dbReference type="Google" id="ProtNLM"/>
    </source>
</evidence>
<proteinExistence type="predicted"/>
<dbReference type="SUPFAM" id="SSF53756">
    <property type="entry name" value="UDP-Glycosyltransferase/glycogen phosphorylase"/>
    <property type="match status" value="1"/>
</dbReference>
<organism evidence="1 2">
    <name type="scientific">Georgenia daeguensis</name>
    <dbReference type="NCBI Taxonomy" id="908355"/>
    <lineage>
        <taxon>Bacteria</taxon>
        <taxon>Bacillati</taxon>
        <taxon>Actinomycetota</taxon>
        <taxon>Actinomycetes</taxon>
        <taxon>Micrococcales</taxon>
        <taxon>Bogoriellaceae</taxon>
        <taxon>Georgenia</taxon>
    </lineage>
</organism>
<gene>
    <name evidence="1" type="ORF">GCM10022262_23890</name>
</gene>
<dbReference type="EMBL" id="BAABBA010000011">
    <property type="protein sequence ID" value="GAA4288029.1"/>
    <property type="molecule type" value="Genomic_DNA"/>
</dbReference>
<sequence>MRIQRSRPALGIWVQDLYTNGVIETAGRSGRIGNLAAAIEGGILRPADGIAVIHDRFRRFVVDALGVPGERVRTIRNWSHVAPPREIDVKKVRSALGWSSDVTIVLHAGNMGAKQGLSNVIDAARAADRLSAPIKFVLLGDGNQRESLQREADGSSRVEFIRPLPDAEYAAALRAADILLVNERPGLNESAVPSKLTSYYSSGRPVLAAVGVGSITAQEIESSAAGVVVPAGDPEALVQAAIQLRNRPGVSDTLGASGRAFAKRELSEQAAIEKFEDWLYWLMEARRANRRGTKGA</sequence>
<dbReference type="Proteomes" id="UP001499841">
    <property type="component" value="Unassembled WGS sequence"/>
</dbReference>
<protein>
    <recommendedName>
        <fullName evidence="3">Glycosyltransferase</fullName>
    </recommendedName>
</protein>
<evidence type="ECO:0000313" key="2">
    <source>
        <dbReference type="Proteomes" id="UP001499841"/>
    </source>
</evidence>
<name>A0ABP8EVN4_9MICO</name>
<reference evidence="2" key="1">
    <citation type="journal article" date="2019" name="Int. J. Syst. Evol. Microbiol.">
        <title>The Global Catalogue of Microorganisms (GCM) 10K type strain sequencing project: providing services to taxonomists for standard genome sequencing and annotation.</title>
        <authorList>
            <consortium name="The Broad Institute Genomics Platform"/>
            <consortium name="The Broad Institute Genome Sequencing Center for Infectious Disease"/>
            <person name="Wu L."/>
            <person name="Ma J."/>
        </authorList>
    </citation>
    <scope>NUCLEOTIDE SEQUENCE [LARGE SCALE GENOMIC DNA]</scope>
    <source>
        <strain evidence="2">JCM 17459</strain>
    </source>
</reference>
<dbReference type="Gene3D" id="3.40.50.2000">
    <property type="entry name" value="Glycogen Phosphorylase B"/>
    <property type="match status" value="1"/>
</dbReference>